<dbReference type="InterPro" id="IPR011006">
    <property type="entry name" value="CheY-like_superfamily"/>
</dbReference>
<dbReference type="InterPro" id="IPR036890">
    <property type="entry name" value="HATPase_C_sf"/>
</dbReference>
<dbReference type="Proteomes" id="UP000663720">
    <property type="component" value="Chromosome"/>
</dbReference>
<accession>A0A975BA45</accession>
<keyword evidence="8" id="KW-0902">Two-component regulatory system</keyword>
<evidence type="ECO:0000259" key="13">
    <source>
        <dbReference type="PROSITE" id="PS50109"/>
    </source>
</evidence>
<keyword evidence="3 11" id="KW-0597">Phosphoprotein</keyword>
<evidence type="ECO:0000256" key="9">
    <source>
        <dbReference type="ARBA" id="ARBA00064003"/>
    </source>
</evidence>
<dbReference type="InterPro" id="IPR003661">
    <property type="entry name" value="HisK_dim/P_dom"/>
</dbReference>
<reference evidence="15" key="1">
    <citation type="journal article" date="2021" name="Microb. Physiol.">
        <title>Proteogenomic Insights into the Physiology of Marine, Sulfate-Reducing, Filamentous Desulfonema limicola and Desulfonema magnum.</title>
        <authorList>
            <person name="Schnaars V."/>
            <person name="Wohlbrand L."/>
            <person name="Scheve S."/>
            <person name="Hinrichs C."/>
            <person name="Reinhardt R."/>
            <person name="Rabus R."/>
        </authorList>
    </citation>
    <scope>NUCLEOTIDE SEQUENCE</scope>
    <source>
        <strain evidence="15">5ac10</strain>
    </source>
</reference>
<sequence length="647" mass="73079">MNIKDIKGSQILIVDDNPGNLGVLFDYLSSSDFKILVAQSGEDALELVNENKPDLILLDILMPGIDGFETCRRLKSNNKTIDIPVLFVSSLSETIDKVKGFEAGGVDYITKPFQQEEVLARITTHLNIKNLKKQLEKQNKELQKEIAERKKAEEAAESASRAKSAFLANMSHEIRTPMNAIMGFTDILEKKVIEQEYKQYLSLIRAGGKSLLALINDILDLSKIEAGKLEPEYTAADICHVFEEIKNIFSYKVKEKNLDFILEIDPGLKSCLFFDETRIRQVLLNLVGNAIKFTESGYVKIIVKSRQPDPEQDIIDIIFSVEDTGIGIPEDQRELIFDPFEQRRGQSNLKYGGTGLGLAITKRLVEMMDGTISVQGQEGRGSIFTVVIKNIRIAAHCNLSEKTNTDIDLICFNDALIMIADDFADNRMLMMEYLKKFNFRFIEAENGRQAVEMAESNLPDLILMDIRMPVMDGYDATRIIKSRDKTKNIPVVAVTASAMKSSENTIRALCDGYLKKPVSRSELICEAARFIGYSIDNPGMADTEILENNEQNTETIIDPETLKRLPELKNILEAKKSLHMEISEILTINDIEDFARQMICLGKDYKYEPLFRWGENLIAKTIMFDMEGLGETLDQYSKIIKKIKGLI</sequence>
<dbReference type="FunFam" id="3.30.565.10:FF:000010">
    <property type="entry name" value="Sensor histidine kinase RcsC"/>
    <property type="match status" value="1"/>
</dbReference>
<evidence type="ECO:0000256" key="6">
    <source>
        <dbReference type="ARBA" id="ARBA00022777"/>
    </source>
</evidence>
<dbReference type="InterPro" id="IPR005467">
    <property type="entry name" value="His_kinase_dom"/>
</dbReference>
<evidence type="ECO:0000256" key="1">
    <source>
        <dbReference type="ARBA" id="ARBA00000085"/>
    </source>
</evidence>
<evidence type="ECO:0000313" key="15">
    <source>
        <dbReference type="EMBL" id="QTA81781.1"/>
    </source>
</evidence>
<feature type="coiled-coil region" evidence="12">
    <location>
        <begin position="125"/>
        <end position="162"/>
    </location>
</feature>
<dbReference type="GO" id="GO:0000155">
    <property type="term" value="F:phosphorelay sensor kinase activity"/>
    <property type="evidence" value="ECO:0007669"/>
    <property type="project" value="InterPro"/>
</dbReference>
<evidence type="ECO:0000256" key="7">
    <source>
        <dbReference type="ARBA" id="ARBA00022840"/>
    </source>
</evidence>
<dbReference type="InterPro" id="IPR004358">
    <property type="entry name" value="Sig_transdc_His_kin-like_C"/>
</dbReference>
<dbReference type="SMART" id="SM00388">
    <property type="entry name" value="HisKA"/>
    <property type="match status" value="1"/>
</dbReference>
<evidence type="ECO:0000256" key="8">
    <source>
        <dbReference type="ARBA" id="ARBA00023012"/>
    </source>
</evidence>
<evidence type="ECO:0000256" key="10">
    <source>
        <dbReference type="ARBA" id="ARBA00068150"/>
    </source>
</evidence>
<feature type="domain" description="Response regulatory" evidence="14">
    <location>
        <begin position="10"/>
        <end position="126"/>
    </location>
</feature>
<evidence type="ECO:0000259" key="14">
    <source>
        <dbReference type="PROSITE" id="PS50110"/>
    </source>
</evidence>
<dbReference type="InterPro" id="IPR001789">
    <property type="entry name" value="Sig_transdc_resp-reg_receiver"/>
</dbReference>
<dbReference type="GO" id="GO:0005524">
    <property type="term" value="F:ATP binding"/>
    <property type="evidence" value="ECO:0007669"/>
    <property type="project" value="UniProtKB-KW"/>
</dbReference>
<dbReference type="KEGG" id="dli:dnl_41300"/>
<keyword evidence="6 15" id="KW-0418">Kinase</keyword>
<name>A0A975BA45_9BACT</name>
<evidence type="ECO:0000256" key="2">
    <source>
        <dbReference type="ARBA" id="ARBA00012438"/>
    </source>
</evidence>
<dbReference type="Pfam" id="PF02518">
    <property type="entry name" value="HATPase_c"/>
    <property type="match status" value="1"/>
</dbReference>
<protein>
    <recommendedName>
        <fullName evidence="10">Sensory/regulatory protein RpfC</fullName>
        <ecNumber evidence="2">2.7.13.3</ecNumber>
    </recommendedName>
</protein>
<dbReference type="RefSeq" id="WP_207687776.1">
    <property type="nucleotide sequence ID" value="NZ_CP061799.1"/>
</dbReference>
<dbReference type="Pfam" id="PF00072">
    <property type="entry name" value="Response_reg"/>
    <property type="match status" value="2"/>
</dbReference>
<dbReference type="Gene3D" id="3.40.50.2300">
    <property type="match status" value="2"/>
</dbReference>
<dbReference type="SMART" id="SM00448">
    <property type="entry name" value="REC"/>
    <property type="match status" value="2"/>
</dbReference>
<dbReference type="PROSITE" id="PS50110">
    <property type="entry name" value="RESPONSE_REGULATORY"/>
    <property type="match status" value="2"/>
</dbReference>
<dbReference type="SUPFAM" id="SSF55874">
    <property type="entry name" value="ATPase domain of HSP90 chaperone/DNA topoisomerase II/histidine kinase"/>
    <property type="match status" value="1"/>
</dbReference>
<dbReference type="CDD" id="cd19920">
    <property type="entry name" value="REC_PA4781-like"/>
    <property type="match status" value="1"/>
</dbReference>
<evidence type="ECO:0000256" key="5">
    <source>
        <dbReference type="ARBA" id="ARBA00022741"/>
    </source>
</evidence>
<keyword evidence="7" id="KW-0067">ATP-binding</keyword>
<evidence type="ECO:0000256" key="3">
    <source>
        <dbReference type="ARBA" id="ARBA00022553"/>
    </source>
</evidence>
<feature type="domain" description="Histidine kinase" evidence="13">
    <location>
        <begin position="169"/>
        <end position="392"/>
    </location>
</feature>
<dbReference type="PRINTS" id="PR00344">
    <property type="entry name" value="BCTRLSENSOR"/>
</dbReference>
<dbReference type="Pfam" id="PF00512">
    <property type="entry name" value="HisKA"/>
    <property type="match status" value="1"/>
</dbReference>
<evidence type="ECO:0000313" key="16">
    <source>
        <dbReference type="Proteomes" id="UP000663720"/>
    </source>
</evidence>
<dbReference type="CDD" id="cd00082">
    <property type="entry name" value="HisKA"/>
    <property type="match status" value="1"/>
</dbReference>
<keyword evidence="12" id="KW-0175">Coiled coil</keyword>
<gene>
    <name evidence="15" type="ORF">dnl_41300</name>
</gene>
<dbReference type="FunFam" id="1.10.287.130:FF:000002">
    <property type="entry name" value="Two-component osmosensing histidine kinase"/>
    <property type="match status" value="1"/>
</dbReference>
<comment type="catalytic activity">
    <reaction evidence="1">
        <text>ATP + protein L-histidine = ADP + protein N-phospho-L-histidine.</text>
        <dbReference type="EC" id="2.7.13.3"/>
    </reaction>
</comment>
<dbReference type="EC" id="2.7.13.3" evidence="2"/>
<dbReference type="SUPFAM" id="SSF52172">
    <property type="entry name" value="CheY-like"/>
    <property type="match status" value="2"/>
</dbReference>
<dbReference type="Gene3D" id="6.10.250.690">
    <property type="match status" value="1"/>
</dbReference>
<feature type="modified residue" description="4-aspartylphosphate" evidence="11">
    <location>
        <position position="465"/>
    </location>
</feature>
<dbReference type="CDD" id="cd16922">
    <property type="entry name" value="HATPase_EvgS-ArcB-TorS-like"/>
    <property type="match status" value="1"/>
</dbReference>
<comment type="subunit">
    <text evidence="9">At low DSF concentrations, interacts with RpfF.</text>
</comment>
<dbReference type="PANTHER" id="PTHR45339">
    <property type="entry name" value="HYBRID SIGNAL TRANSDUCTION HISTIDINE KINASE J"/>
    <property type="match status" value="1"/>
</dbReference>
<dbReference type="SMART" id="SM00387">
    <property type="entry name" value="HATPase_c"/>
    <property type="match status" value="1"/>
</dbReference>
<evidence type="ECO:0000256" key="11">
    <source>
        <dbReference type="PROSITE-ProRule" id="PRU00169"/>
    </source>
</evidence>
<dbReference type="SUPFAM" id="SSF47384">
    <property type="entry name" value="Homodimeric domain of signal transducing histidine kinase"/>
    <property type="match status" value="1"/>
</dbReference>
<dbReference type="Gene3D" id="1.10.287.130">
    <property type="match status" value="1"/>
</dbReference>
<evidence type="ECO:0000256" key="12">
    <source>
        <dbReference type="SAM" id="Coils"/>
    </source>
</evidence>
<feature type="domain" description="Response regulatory" evidence="14">
    <location>
        <begin position="416"/>
        <end position="531"/>
    </location>
</feature>
<feature type="modified residue" description="4-aspartylphosphate" evidence="11">
    <location>
        <position position="59"/>
    </location>
</feature>
<proteinExistence type="predicted"/>
<dbReference type="Gene3D" id="3.30.565.10">
    <property type="entry name" value="Histidine kinase-like ATPase, C-terminal domain"/>
    <property type="match status" value="1"/>
</dbReference>
<keyword evidence="16" id="KW-1185">Reference proteome</keyword>
<keyword evidence="5" id="KW-0547">Nucleotide-binding</keyword>
<keyword evidence="4" id="KW-0808">Transferase</keyword>
<dbReference type="PANTHER" id="PTHR45339:SF1">
    <property type="entry name" value="HYBRID SIGNAL TRANSDUCTION HISTIDINE KINASE J"/>
    <property type="match status" value="1"/>
</dbReference>
<organism evidence="15 16">
    <name type="scientific">Desulfonema limicola</name>
    <dbReference type="NCBI Taxonomy" id="45656"/>
    <lineage>
        <taxon>Bacteria</taxon>
        <taxon>Pseudomonadati</taxon>
        <taxon>Thermodesulfobacteriota</taxon>
        <taxon>Desulfobacteria</taxon>
        <taxon>Desulfobacterales</taxon>
        <taxon>Desulfococcaceae</taxon>
        <taxon>Desulfonema</taxon>
    </lineage>
</organism>
<dbReference type="InterPro" id="IPR003594">
    <property type="entry name" value="HATPase_dom"/>
</dbReference>
<dbReference type="AlphaFoldDB" id="A0A975BA45"/>
<evidence type="ECO:0000256" key="4">
    <source>
        <dbReference type="ARBA" id="ARBA00022679"/>
    </source>
</evidence>
<dbReference type="InterPro" id="IPR036097">
    <property type="entry name" value="HisK_dim/P_sf"/>
</dbReference>
<dbReference type="PROSITE" id="PS50109">
    <property type="entry name" value="HIS_KIN"/>
    <property type="match status" value="1"/>
</dbReference>
<dbReference type="EMBL" id="CP061799">
    <property type="protein sequence ID" value="QTA81781.1"/>
    <property type="molecule type" value="Genomic_DNA"/>
</dbReference>